<evidence type="ECO:0000259" key="1">
    <source>
        <dbReference type="Pfam" id="PF03551"/>
    </source>
</evidence>
<accession>A0A841JW25</accession>
<dbReference type="Pfam" id="PF03551">
    <property type="entry name" value="PadR"/>
    <property type="match status" value="1"/>
</dbReference>
<dbReference type="EMBL" id="JACHEK010000001">
    <property type="protein sequence ID" value="MBB6142184.1"/>
    <property type="molecule type" value="Genomic_DNA"/>
</dbReference>
<dbReference type="SUPFAM" id="SSF46785">
    <property type="entry name" value="Winged helix' DNA-binding domain"/>
    <property type="match status" value="1"/>
</dbReference>
<dbReference type="Gene3D" id="1.10.10.10">
    <property type="entry name" value="Winged helix-like DNA-binding domain superfamily/Winged helix DNA-binding domain"/>
    <property type="match status" value="1"/>
</dbReference>
<name>A0A841JW25_9BACT</name>
<proteinExistence type="predicted"/>
<dbReference type="InterPro" id="IPR017799">
    <property type="entry name" value="Tscrpt_reg_PadR_acidobac-type"/>
</dbReference>
<dbReference type="NCBIfam" id="TIGR03433">
    <property type="entry name" value="padR_acidobact"/>
    <property type="match status" value="1"/>
</dbReference>
<dbReference type="InterPro" id="IPR005149">
    <property type="entry name" value="Tscrpt_reg_PadR_N"/>
</dbReference>
<evidence type="ECO:0000313" key="2">
    <source>
        <dbReference type="EMBL" id="MBB6142184.1"/>
    </source>
</evidence>
<sequence length="119" mass="13596">MAKEVYQNRIELLQGTLDLLILETLRWGAQHGYGISHAIRARSGEVLQVETGSLYPALHRLERQKWIASQWRLTEQNQRAKFYELTTAGKEQLVRDRSKWEAMVQAIAGVLGPVPEPEA</sequence>
<dbReference type="AlphaFoldDB" id="A0A841JW25"/>
<feature type="domain" description="Transcription regulator PadR N-terminal" evidence="1">
    <location>
        <begin position="21"/>
        <end position="93"/>
    </location>
</feature>
<keyword evidence="3" id="KW-1185">Reference proteome</keyword>
<dbReference type="PANTHER" id="PTHR33169">
    <property type="entry name" value="PADR-FAMILY TRANSCRIPTIONAL REGULATOR"/>
    <property type="match status" value="1"/>
</dbReference>
<evidence type="ECO:0000313" key="3">
    <source>
        <dbReference type="Proteomes" id="UP000538666"/>
    </source>
</evidence>
<dbReference type="PANTHER" id="PTHR33169:SF14">
    <property type="entry name" value="TRANSCRIPTIONAL REGULATOR RV3488"/>
    <property type="match status" value="1"/>
</dbReference>
<protein>
    <submittedName>
        <fullName evidence="2">Transcriptional regulator</fullName>
    </submittedName>
</protein>
<organism evidence="2 3">
    <name type="scientific">Silvibacterium bohemicum</name>
    <dbReference type="NCBI Taxonomy" id="1577686"/>
    <lineage>
        <taxon>Bacteria</taxon>
        <taxon>Pseudomonadati</taxon>
        <taxon>Acidobacteriota</taxon>
        <taxon>Terriglobia</taxon>
        <taxon>Terriglobales</taxon>
        <taxon>Acidobacteriaceae</taxon>
        <taxon>Silvibacterium</taxon>
    </lineage>
</organism>
<dbReference type="InterPro" id="IPR036388">
    <property type="entry name" value="WH-like_DNA-bd_sf"/>
</dbReference>
<dbReference type="InterPro" id="IPR036390">
    <property type="entry name" value="WH_DNA-bd_sf"/>
</dbReference>
<dbReference type="RefSeq" id="WP_050057447.1">
    <property type="nucleotide sequence ID" value="NZ_JACHEK010000001.1"/>
</dbReference>
<comment type="caution">
    <text evidence="2">The sequence shown here is derived from an EMBL/GenBank/DDBJ whole genome shotgun (WGS) entry which is preliminary data.</text>
</comment>
<dbReference type="OrthoDB" id="9808017at2"/>
<dbReference type="Proteomes" id="UP000538666">
    <property type="component" value="Unassembled WGS sequence"/>
</dbReference>
<dbReference type="InterPro" id="IPR052509">
    <property type="entry name" value="Metal_resp_DNA-bind_regulator"/>
</dbReference>
<reference evidence="2 3" key="1">
    <citation type="submission" date="2020-08" db="EMBL/GenBank/DDBJ databases">
        <title>Genomic Encyclopedia of Type Strains, Phase IV (KMG-IV): sequencing the most valuable type-strain genomes for metagenomic binning, comparative biology and taxonomic classification.</title>
        <authorList>
            <person name="Goeker M."/>
        </authorList>
    </citation>
    <scope>NUCLEOTIDE SEQUENCE [LARGE SCALE GENOMIC DNA]</scope>
    <source>
        <strain evidence="2 3">DSM 103733</strain>
    </source>
</reference>
<gene>
    <name evidence="2" type="ORF">HNQ77_000122</name>
</gene>